<dbReference type="Proteomes" id="UP000799423">
    <property type="component" value="Unassembled WGS sequence"/>
</dbReference>
<evidence type="ECO:0008006" key="5">
    <source>
        <dbReference type="Google" id="ProtNLM"/>
    </source>
</evidence>
<keyword evidence="2" id="KW-0732">Signal</keyword>
<feature type="compositionally biased region" description="Low complexity" evidence="1">
    <location>
        <begin position="146"/>
        <end position="162"/>
    </location>
</feature>
<reference evidence="3" key="1">
    <citation type="submission" date="2020-01" db="EMBL/GenBank/DDBJ databases">
        <authorList>
            <consortium name="DOE Joint Genome Institute"/>
            <person name="Haridas S."/>
            <person name="Albert R."/>
            <person name="Binder M."/>
            <person name="Bloem J."/>
            <person name="Labutti K."/>
            <person name="Salamov A."/>
            <person name="Andreopoulos B."/>
            <person name="Baker S.E."/>
            <person name="Barry K."/>
            <person name="Bills G."/>
            <person name="Bluhm B.H."/>
            <person name="Cannon C."/>
            <person name="Castanera R."/>
            <person name="Culley D.E."/>
            <person name="Daum C."/>
            <person name="Ezra D."/>
            <person name="Gonzalez J.B."/>
            <person name="Henrissat B."/>
            <person name="Kuo A."/>
            <person name="Liang C."/>
            <person name="Lipzen A."/>
            <person name="Lutzoni F."/>
            <person name="Magnuson J."/>
            <person name="Mondo S."/>
            <person name="Nolan M."/>
            <person name="Ohm R."/>
            <person name="Pangilinan J."/>
            <person name="Park H.-J."/>
            <person name="Ramirez L."/>
            <person name="Alfaro M."/>
            <person name="Sun H."/>
            <person name="Tritt A."/>
            <person name="Yoshinaga Y."/>
            <person name="Zwiers L.-H."/>
            <person name="Turgeon B.G."/>
            <person name="Goodwin S.B."/>
            <person name="Spatafora J.W."/>
            <person name="Crous P.W."/>
            <person name="Grigoriev I.V."/>
        </authorList>
    </citation>
    <scope>NUCLEOTIDE SEQUENCE</scope>
    <source>
        <strain evidence="3">IPT5</strain>
    </source>
</reference>
<proteinExistence type="predicted"/>
<evidence type="ECO:0000313" key="4">
    <source>
        <dbReference type="Proteomes" id="UP000799423"/>
    </source>
</evidence>
<sequence>MEMSLFLRLLLSLVSFVQLAAGCEKSASPLKLHVCTKKCLFDEANASGPCATNLRGLCEEQDHNGHVVEQWMVKYQACLVRFCAVSDQDLYDVLNTFRVECEKVASPFPSTLPGEEINDWLTAATRSEYTTRVQTMTGGATSTSGEELTTTMEEVSSSLSSVEDGETMTSKNDPATSTSDSTTPTSTANEPNTTDIQSVVIATDHDNPNPDNTAPTTLLLSTTVTAFNPISSTHAHLNATTPSPSPPLSTAAISGTAAGGACVLTLTIGLTYYLLRRKSKSKPHATPPDYWLPDREPKRPNCNGSMRALAGVQNTDAVSPERFAPVSVREKDNSMPVLRGGGFGGNEIAQTSYSARAFDYKRDGDGVGVEDLRFMAARSPVPMWGGAAASVASPEKGKSVDVYSDGLASPVLELGSTNQAVAELHHESVVTPIMSEPGRSTTYTYASGPRNKCTPHSPDVSELGTHVRASGLHSTPISPTISELGTHPTVSELDGGAVLSPVSELGCGQFDDNPNPNPSHSIDVNANNGPKIPELQSQDSESSIPQYGRHWDRARCVELAEPETRSAESAQDGVGSVLRLRGANIAQNF</sequence>
<gene>
    <name evidence="3" type="ORF">T440DRAFT_518418</name>
</gene>
<organism evidence="3 4">
    <name type="scientific">Plenodomus tracheiphilus IPT5</name>
    <dbReference type="NCBI Taxonomy" id="1408161"/>
    <lineage>
        <taxon>Eukaryota</taxon>
        <taxon>Fungi</taxon>
        <taxon>Dikarya</taxon>
        <taxon>Ascomycota</taxon>
        <taxon>Pezizomycotina</taxon>
        <taxon>Dothideomycetes</taxon>
        <taxon>Pleosporomycetidae</taxon>
        <taxon>Pleosporales</taxon>
        <taxon>Pleosporineae</taxon>
        <taxon>Leptosphaeriaceae</taxon>
        <taxon>Plenodomus</taxon>
    </lineage>
</organism>
<dbReference type="OrthoDB" id="10672654at2759"/>
<feature type="compositionally biased region" description="Polar residues" evidence="1">
    <location>
        <begin position="535"/>
        <end position="545"/>
    </location>
</feature>
<feature type="compositionally biased region" description="Polar residues" evidence="1">
    <location>
        <begin position="512"/>
        <end position="528"/>
    </location>
</feature>
<accession>A0A6A7B485</accession>
<dbReference type="AlphaFoldDB" id="A0A6A7B485"/>
<feature type="compositionally biased region" description="Low complexity" evidence="1">
    <location>
        <begin position="173"/>
        <end position="188"/>
    </location>
</feature>
<feature type="signal peptide" evidence="2">
    <location>
        <begin position="1"/>
        <end position="22"/>
    </location>
</feature>
<protein>
    <recommendedName>
        <fullName evidence="5">Extracellular membrane protein CFEM domain-containing protein</fullName>
    </recommendedName>
</protein>
<evidence type="ECO:0000256" key="1">
    <source>
        <dbReference type="SAM" id="MobiDB-lite"/>
    </source>
</evidence>
<dbReference type="EMBL" id="MU006307">
    <property type="protein sequence ID" value="KAF2850321.1"/>
    <property type="molecule type" value="Genomic_DNA"/>
</dbReference>
<evidence type="ECO:0000256" key="2">
    <source>
        <dbReference type="SAM" id="SignalP"/>
    </source>
</evidence>
<feature type="chain" id="PRO_5025564903" description="Extracellular membrane protein CFEM domain-containing protein" evidence="2">
    <location>
        <begin position="23"/>
        <end position="589"/>
    </location>
</feature>
<feature type="region of interest" description="Disordered" evidence="1">
    <location>
        <begin position="132"/>
        <end position="193"/>
    </location>
</feature>
<feature type="region of interest" description="Disordered" evidence="1">
    <location>
        <begin position="511"/>
        <end position="545"/>
    </location>
</feature>
<keyword evidence="4" id="KW-1185">Reference proteome</keyword>
<evidence type="ECO:0000313" key="3">
    <source>
        <dbReference type="EMBL" id="KAF2850321.1"/>
    </source>
</evidence>
<feature type="compositionally biased region" description="Polar residues" evidence="1">
    <location>
        <begin position="132"/>
        <end position="145"/>
    </location>
</feature>
<name>A0A6A7B485_9PLEO</name>